<evidence type="ECO:0008006" key="4">
    <source>
        <dbReference type="Google" id="ProtNLM"/>
    </source>
</evidence>
<evidence type="ECO:0000256" key="1">
    <source>
        <dbReference type="SAM" id="MobiDB-lite"/>
    </source>
</evidence>
<comment type="caution">
    <text evidence="2">The sequence shown here is derived from an EMBL/GenBank/DDBJ whole genome shotgun (WGS) entry which is preliminary data.</text>
</comment>
<accession>A0A443PK67</accession>
<dbReference type="InterPro" id="IPR012337">
    <property type="entry name" value="RNaseH-like_sf"/>
</dbReference>
<dbReference type="AlphaFoldDB" id="A0A443PK67"/>
<keyword evidence="3" id="KW-1185">Reference proteome</keyword>
<organism evidence="2 3">
    <name type="scientific">Cinnamomum micranthum f. kanehirae</name>
    <dbReference type="NCBI Taxonomy" id="337451"/>
    <lineage>
        <taxon>Eukaryota</taxon>
        <taxon>Viridiplantae</taxon>
        <taxon>Streptophyta</taxon>
        <taxon>Embryophyta</taxon>
        <taxon>Tracheophyta</taxon>
        <taxon>Spermatophyta</taxon>
        <taxon>Magnoliopsida</taxon>
        <taxon>Magnoliidae</taxon>
        <taxon>Laurales</taxon>
        <taxon>Lauraceae</taxon>
        <taxon>Cinnamomum</taxon>
    </lineage>
</organism>
<evidence type="ECO:0000313" key="2">
    <source>
        <dbReference type="EMBL" id="RWR91145.1"/>
    </source>
</evidence>
<feature type="region of interest" description="Disordered" evidence="1">
    <location>
        <begin position="100"/>
        <end position="120"/>
    </location>
</feature>
<evidence type="ECO:0000313" key="3">
    <source>
        <dbReference type="Proteomes" id="UP000283530"/>
    </source>
</evidence>
<dbReference type="OrthoDB" id="693168at2759"/>
<sequence length="120" mass="14270">MVEHLWQLASSSGCERSWNTFSFIHTKSLNRLTMQKLEKLIFVHYNMRLRAKNLQRKENVDYDPINLDYIFEEDDPLDEWLDEREDAVLPNTDFLDESMVDVDEFESDQEGRTSPPQPQS</sequence>
<dbReference type="Proteomes" id="UP000283530">
    <property type="component" value="Unassembled WGS sequence"/>
</dbReference>
<reference evidence="2 3" key="1">
    <citation type="journal article" date="2019" name="Nat. Plants">
        <title>Stout camphor tree genome fills gaps in understanding of flowering plant genome evolution.</title>
        <authorList>
            <person name="Chaw S.M."/>
            <person name="Liu Y.C."/>
            <person name="Wu Y.W."/>
            <person name="Wang H.Y."/>
            <person name="Lin C.I."/>
            <person name="Wu C.S."/>
            <person name="Ke H.M."/>
            <person name="Chang L.Y."/>
            <person name="Hsu C.Y."/>
            <person name="Yang H.T."/>
            <person name="Sudianto E."/>
            <person name="Hsu M.H."/>
            <person name="Wu K.P."/>
            <person name="Wang L.N."/>
            <person name="Leebens-Mack J.H."/>
            <person name="Tsai I.J."/>
        </authorList>
    </citation>
    <scope>NUCLEOTIDE SEQUENCE [LARGE SCALE GENOMIC DNA]</scope>
    <source>
        <strain evidence="3">cv. Chaw 1501</strain>
        <tissue evidence="2">Young leaves</tissue>
    </source>
</reference>
<dbReference type="SUPFAM" id="SSF53098">
    <property type="entry name" value="Ribonuclease H-like"/>
    <property type="match status" value="1"/>
</dbReference>
<name>A0A443PK67_9MAGN</name>
<protein>
    <recommendedName>
        <fullName evidence="4">HAT C-terminal dimerisation domain-containing protein</fullName>
    </recommendedName>
</protein>
<gene>
    <name evidence="2" type="ORF">CKAN_02028900</name>
</gene>
<proteinExistence type="predicted"/>
<dbReference type="EMBL" id="QPKB01000008">
    <property type="protein sequence ID" value="RWR91145.1"/>
    <property type="molecule type" value="Genomic_DNA"/>
</dbReference>